<dbReference type="Proteomes" id="UP000246132">
    <property type="component" value="Unassembled WGS sequence"/>
</dbReference>
<organism evidence="2 3">
    <name type="scientific">Oceaniradius stylonematis</name>
    <dbReference type="NCBI Taxonomy" id="2184161"/>
    <lineage>
        <taxon>Bacteria</taxon>
        <taxon>Pseudomonadati</taxon>
        <taxon>Pseudomonadota</taxon>
        <taxon>Alphaproteobacteria</taxon>
        <taxon>Hyphomicrobiales</taxon>
        <taxon>Ahrensiaceae</taxon>
        <taxon>Oceaniradius</taxon>
    </lineage>
</organism>
<comment type="caution">
    <text evidence="2">The sequence shown here is derived from an EMBL/GenBank/DDBJ whole genome shotgun (WGS) entry which is preliminary data.</text>
</comment>
<evidence type="ECO:0000313" key="3">
    <source>
        <dbReference type="Proteomes" id="UP000246132"/>
    </source>
</evidence>
<keyword evidence="1" id="KW-0732">Signal</keyword>
<evidence type="ECO:0008006" key="4">
    <source>
        <dbReference type="Google" id="ProtNLM"/>
    </source>
</evidence>
<dbReference type="EMBL" id="QFWV02000001">
    <property type="protein sequence ID" value="RKF08517.1"/>
    <property type="molecule type" value="Genomic_DNA"/>
</dbReference>
<sequence length="309" mass="31419">MSLTGWGACKMKHLSRLAVTLALLVSASPAVADWRTETGVFRVGVVGSGAGDGSPEHHAPFRDAVSAAIGMPVEVLLLRDAPSLIDAQTAGRIEYAVLSALGFATAQETCACLVPLAAPTAASGAFGVQSTLVVRPGEGDGRTALAGGPVGHGPTGSLTGDLAPMVSFRFGGKPLREAGLDLSVQPSFETARDAFVAGDLVAFFAWDYAAPDGAPRPGGGLAATVVALGDGAAEITWRSGVVPFGPHAVRDDVPEEVRQALTSMLVALDEASPAAFDAISPSLAGAFRPTAPGDYDYAIELVRSVSALR</sequence>
<proteinExistence type="predicted"/>
<dbReference type="SUPFAM" id="SSF53850">
    <property type="entry name" value="Periplasmic binding protein-like II"/>
    <property type="match status" value="1"/>
</dbReference>
<dbReference type="AlphaFoldDB" id="A0A3A8ADW5"/>
<name>A0A3A8ADW5_9HYPH</name>
<protein>
    <recommendedName>
        <fullName evidence="4">Phosphonate ABC transporter substrate-binding protein</fullName>
    </recommendedName>
</protein>
<dbReference type="Pfam" id="PF12974">
    <property type="entry name" value="Phosphonate-bd"/>
    <property type="match status" value="1"/>
</dbReference>
<evidence type="ECO:0000256" key="1">
    <source>
        <dbReference type="SAM" id="SignalP"/>
    </source>
</evidence>
<keyword evidence="3" id="KW-1185">Reference proteome</keyword>
<feature type="signal peptide" evidence="1">
    <location>
        <begin position="1"/>
        <end position="32"/>
    </location>
</feature>
<gene>
    <name evidence="2" type="ORF">DEM25_000515</name>
</gene>
<reference evidence="2 3" key="1">
    <citation type="journal article" date="2018" name="Int. J. Syst. Bacteriol.">
        <title>Oceaniradius stylonemae gen. nov., sp. nov., isolated from a red alga, Stylonema cornu-cervi.</title>
        <authorList>
            <person name="Jeong S."/>
        </authorList>
    </citation>
    <scope>NUCLEOTIDE SEQUENCE [LARGE SCALE GENOMIC DNA]</scope>
    <source>
        <strain evidence="2 3">StC1</strain>
    </source>
</reference>
<evidence type="ECO:0000313" key="2">
    <source>
        <dbReference type="EMBL" id="RKF08517.1"/>
    </source>
</evidence>
<accession>A0A3A8ADW5</accession>
<feature type="chain" id="PRO_5018648851" description="Phosphonate ABC transporter substrate-binding protein" evidence="1">
    <location>
        <begin position="33"/>
        <end position="309"/>
    </location>
</feature>